<dbReference type="EMBL" id="GGFL01008462">
    <property type="protein sequence ID" value="MBW72640.1"/>
    <property type="molecule type" value="Transcribed_RNA"/>
</dbReference>
<evidence type="ECO:0000256" key="1">
    <source>
        <dbReference type="SAM" id="SignalP"/>
    </source>
</evidence>
<feature type="signal peptide" evidence="1">
    <location>
        <begin position="1"/>
        <end position="22"/>
    </location>
</feature>
<feature type="chain" id="PRO_5014610802" evidence="1">
    <location>
        <begin position="23"/>
        <end position="219"/>
    </location>
</feature>
<sequence>MGERCWCLVCMWCCCVAPCRRALPSGCCPFTVLRLPIAGNFVYLVRRHRAHLWRANELLTREYWQPPLCAGARFRPDRQPLASFGEGGRERLDWNGWYVQMDGGVYVRKLVNDPEVQTDSTSPTIIIRLLARAAVCRFYQRGARVHPPEVFKSFASLHQSTQCPAALYIIAIATSTTNPGSGGPLAHHKPHSIVVLVVVGADDDGMCPSRTRHPVCVCL</sequence>
<organism evidence="2">
    <name type="scientific">Anopheles darlingi</name>
    <name type="common">Mosquito</name>
    <dbReference type="NCBI Taxonomy" id="43151"/>
    <lineage>
        <taxon>Eukaryota</taxon>
        <taxon>Metazoa</taxon>
        <taxon>Ecdysozoa</taxon>
        <taxon>Arthropoda</taxon>
        <taxon>Hexapoda</taxon>
        <taxon>Insecta</taxon>
        <taxon>Pterygota</taxon>
        <taxon>Neoptera</taxon>
        <taxon>Endopterygota</taxon>
        <taxon>Diptera</taxon>
        <taxon>Nematocera</taxon>
        <taxon>Culicoidea</taxon>
        <taxon>Culicidae</taxon>
        <taxon>Anophelinae</taxon>
        <taxon>Anopheles</taxon>
    </lineage>
</organism>
<evidence type="ECO:0000313" key="2">
    <source>
        <dbReference type="EMBL" id="MBW72640.1"/>
    </source>
</evidence>
<proteinExistence type="predicted"/>
<protein>
    <submittedName>
        <fullName evidence="2">Putative secreted protein</fullName>
    </submittedName>
</protein>
<accession>A0A2M4D4Z3</accession>
<reference evidence="2" key="1">
    <citation type="submission" date="2018-01" db="EMBL/GenBank/DDBJ databases">
        <title>An insight into the sialome of Amazonian anophelines.</title>
        <authorList>
            <person name="Ribeiro J.M."/>
            <person name="Scarpassa V."/>
            <person name="Calvo E."/>
        </authorList>
    </citation>
    <scope>NUCLEOTIDE SEQUENCE</scope>
</reference>
<keyword evidence="1" id="KW-0732">Signal</keyword>
<dbReference type="AlphaFoldDB" id="A0A2M4D4Z3"/>
<name>A0A2M4D4Z3_ANODA</name>